<dbReference type="EC" id="2.1.1.-" evidence="1"/>
<organism evidence="1 2">
    <name type="scientific">Streptomyces huasconensis</name>
    <dbReference type="NCBI Taxonomy" id="1854574"/>
    <lineage>
        <taxon>Bacteria</taxon>
        <taxon>Bacillati</taxon>
        <taxon>Actinomycetota</taxon>
        <taxon>Actinomycetes</taxon>
        <taxon>Kitasatosporales</taxon>
        <taxon>Streptomycetaceae</taxon>
        <taxon>Streptomyces</taxon>
    </lineage>
</organism>
<gene>
    <name evidence="1" type="ORF">AB0887_23675</name>
</gene>
<evidence type="ECO:0000313" key="1">
    <source>
        <dbReference type="EMBL" id="MEW2364932.1"/>
    </source>
</evidence>
<keyword evidence="2" id="KW-1185">Reference proteome</keyword>
<reference evidence="1 2" key="1">
    <citation type="submission" date="2024-06" db="EMBL/GenBank/DDBJ databases">
        <title>The Natural Products Discovery Center: Release of the First 8490 Sequenced Strains for Exploring Actinobacteria Biosynthetic Diversity.</title>
        <authorList>
            <person name="Kalkreuter E."/>
            <person name="Kautsar S.A."/>
            <person name="Yang D."/>
            <person name="Bader C.D."/>
            <person name="Teijaro C.N."/>
            <person name="Fluegel L."/>
            <person name="Davis C.M."/>
            <person name="Simpson J.R."/>
            <person name="Lauterbach L."/>
            <person name="Steele A.D."/>
            <person name="Gui C."/>
            <person name="Meng S."/>
            <person name="Li G."/>
            <person name="Viehrig K."/>
            <person name="Ye F."/>
            <person name="Su P."/>
            <person name="Kiefer A.F."/>
            <person name="Nichols A."/>
            <person name="Cepeda A.J."/>
            <person name="Yan W."/>
            <person name="Fan B."/>
            <person name="Jiang Y."/>
            <person name="Adhikari A."/>
            <person name="Zheng C.-J."/>
            <person name="Schuster L."/>
            <person name="Cowan T.M."/>
            <person name="Smanski M.J."/>
            <person name="Chevrette M.G."/>
            <person name="De Carvalho L.P.S."/>
            <person name="Shen B."/>
        </authorList>
    </citation>
    <scope>NUCLEOTIDE SEQUENCE [LARGE SCALE GENOMIC DNA]</scope>
    <source>
        <strain evidence="1 2">NPDC047833</strain>
    </source>
</reference>
<dbReference type="EMBL" id="JBEYRS010000010">
    <property type="protein sequence ID" value="MEW2364932.1"/>
    <property type="molecule type" value="Genomic_DNA"/>
</dbReference>
<dbReference type="InterPro" id="IPR029063">
    <property type="entry name" value="SAM-dependent_MTases_sf"/>
</dbReference>
<dbReference type="SUPFAM" id="SSF53335">
    <property type="entry name" value="S-adenosyl-L-methionine-dependent methyltransferases"/>
    <property type="match status" value="1"/>
</dbReference>
<accession>A0ABV3LZR2</accession>
<comment type="caution">
    <text evidence="1">The sequence shown here is derived from an EMBL/GenBank/DDBJ whole genome shotgun (WGS) entry which is preliminary data.</text>
</comment>
<dbReference type="Gene3D" id="3.40.50.150">
    <property type="entry name" value="Vaccinia Virus protein VP39"/>
    <property type="match status" value="1"/>
</dbReference>
<dbReference type="Pfam" id="PF04672">
    <property type="entry name" value="Methyltransf_19"/>
    <property type="match status" value="1"/>
</dbReference>
<proteinExistence type="predicted"/>
<evidence type="ECO:0000313" key="2">
    <source>
        <dbReference type="Proteomes" id="UP001553843"/>
    </source>
</evidence>
<dbReference type="PIRSF" id="PIRSF017393">
    <property type="entry name" value="MTase_SAV2177"/>
    <property type="match status" value="1"/>
</dbReference>
<dbReference type="GO" id="GO:0032259">
    <property type="term" value="P:methylation"/>
    <property type="evidence" value="ECO:0007669"/>
    <property type="project" value="UniProtKB-KW"/>
</dbReference>
<sequence>MSSEPADLHDIDTSLPHSARVWNYWLGGKDHYEADQQAGDAYKEKFPLIVPMARESRDVLRRSVTWMARQGVKQFLDVGAGLPTANNTHEIAQRVAPDSRVVYVDHDPIVLMHVDTLLQSSPEGATDYVLADMRDTDTILRGAAKTLDMSQPIGLVINDVLGHIDPWEDVLTLVRGLVSGLPSGSYASLTHSDADDELHRSVQEEYNNSGAIPYILRGPEQTVSLFDGLELVDPGFVPWPKWKPDAAMPGSLTMRAGWVGVARVP</sequence>
<keyword evidence="1" id="KW-0808">Transferase</keyword>
<name>A0ABV3LZR2_9ACTN</name>
<protein>
    <submittedName>
        <fullName evidence="1">SAM-dependent methyltransferase</fullName>
        <ecNumber evidence="1">2.1.1.-</ecNumber>
    </submittedName>
</protein>
<dbReference type="RefSeq" id="WP_359781858.1">
    <property type="nucleotide sequence ID" value="NZ_JBEYRR010000010.1"/>
</dbReference>
<keyword evidence="1" id="KW-0489">Methyltransferase</keyword>
<dbReference type="Proteomes" id="UP001553843">
    <property type="component" value="Unassembled WGS sequence"/>
</dbReference>
<dbReference type="GO" id="GO:0008168">
    <property type="term" value="F:methyltransferase activity"/>
    <property type="evidence" value="ECO:0007669"/>
    <property type="project" value="UniProtKB-KW"/>
</dbReference>
<dbReference type="InterPro" id="IPR006764">
    <property type="entry name" value="SAM_dep_MeTrfase_SAV2177_type"/>
</dbReference>